<dbReference type="EMBL" id="LSRX01000386">
    <property type="protein sequence ID" value="OLP98790.1"/>
    <property type="molecule type" value="Genomic_DNA"/>
</dbReference>
<protein>
    <submittedName>
        <fullName evidence="1">Uncharacterized protein</fullName>
    </submittedName>
</protein>
<evidence type="ECO:0000313" key="2">
    <source>
        <dbReference type="Proteomes" id="UP000186817"/>
    </source>
</evidence>
<proteinExistence type="predicted"/>
<dbReference type="AlphaFoldDB" id="A0A1Q9DUD9"/>
<name>A0A1Q9DUD9_SYMMI</name>
<gene>
    <name evidence="1" type="ORF">AK812_SmicGene18739</name>
</gene>
<comment type="caution">
    <text evidence="1">The sequence shown here is derived from an EMBL/GenBank/DDBJ whole genome shotgun (WGS) entry which is preliminary data.</text>
</comment>
<dbReference type="Proteomes" id="UP000186817">
    <property type="component" value="Unassembled WGS sequence"/>
</dbReference>
<evidence type="ECO:0000313" key="1">
    <source>
        <dbReference type="EMBL" id="OLP98790.1"/>
    </source>
</evidence>
<organism evidence="1 2">
    <name type="scientific">Symbiodinium microadriaticum</name>
    <name type="common">Dinoflagellate</name>
    <name type="synonym">Zooxanthella microadriatica</name>
    <dbReference type="NCBI Taxonomy" id="2951"/>
    <lineage>
        <taxon>Eukaryota</taxon>
        <taxon>Sar</taxon>
        <taxon>Alveolata</taxon>
        <taxon>Dinophyceae</taxon>
        <taxon>Suessiales</taxon>
        <taxon>Symbiodiniaceae</taxon>
        <taxon>Symbiodinium</taxon>
    </lineage>
</organism>
<sequence>MIRFAALTRTRPVVVTLPISFFLRYSTRLIEELGCCDPLLLLIFLPPPQSPPLPLCRYCRYRYHCDDDDNDDEDSDAMT</sequence>
<reference evidence="1 2" key="1">
    <citation type="submission" date="2016-02" db="EMBL/GenBank/DDBJ databases">
        <title>Genome analysis of coral dinoflagellate symbionts highlights evolutionary adaptations to a symbiotic lifestyle.</title>
        <authorList>
            <person name="Aranda M."/>
            <person name="Li Y."/>
            <person name="Liew Y.J."/>
            <person name="Baumgarten S."/>
            <person name="Simakov O."/>
            <person name="Wilson M."/>
            <person name="Piel J."/>
            <person name="Ashoor H."/>
            <person name="Bougouffa S."/>
            <person name="Bajic V.B."/>
            <person name="Ryu T."/>
            <person name="Ravasi T."/>
            <person name="Bayer T."/>
            <person name="Micklem G."/>
            <person name="Kim H."/>
            <person name="Bhak J."/>
            <person name="Lajeunesse T.C."/>
            <person name="Voolstra C.R."/>
        </authorList>
    </citation>
    <scope>NUCLEOTIDE SEQUENCE [LARGE SCALE GENOMIC DNA]</scope>
    <source>
        <strain evidence="1 2">CCMP2467</strain>
    </source>
</reference>
<accession>A0A1Q9DUD9</accession>
<keyword evidence="2" id="KW-1185">Reference proteome</keyword>